<keyword evidence="14" id="KW-1185">Reference proteome</keyword>
<reference evidence="13 14" key="1">
    <citation type="journal article" date="2018" name="Nat. Ecol. Evol.">
        <title>Genomic signatures of mitonuclear coevolution across populations of Tigriopus californicus.</title>
        <authorList>
            <person name="Barreto F.S."/>
            <person name="Watson E.T."/>
            <person name="Lima T.G."/>
            <person name="Willett C.S."/>
            <person name="Edmands S."/>
            <person name="Li W."/>
            <person name="Burton R.S."/>
        </authorList>
    </citation>
    <scope>NUCLEOTIDE SEQUENCE [LARGE SCALE GENOMIC DNA]</scope>
    <source>
        <strain evidence="13 14">San Diego</strain>
    </source>
</reference>
<keyword evidence="9" id="KW-0472">Membrane</keyword>
<organism evidence="13 14">
    <name type="scientific">Tigriopus californicus</name>
    <name type="common">Marine copepod</name>
    <dbReference type="NCBI Taxonomy" id="6832"/>
    <lineage>
        <taxon>Eukaryota</taxon>
        <taxon>Metazoa</taxon>
        <taxon>Ecdysozoa</taxon>
        <taxon>Arthropoda</taxon>
        <taxon>Crustacea</taxon>
        <taxon>Multicrustacea</taxon>
        <taxon>Hexanauplia</taxon>
        <taxon>Copepoda</taxon>
        <taxon>Harpacticoida</taxon>
        <taxon>Harpacticidae</taxon>
        <taxon>Tigriopus</taxon>
    </lineage>
</organism>
<evidence type="ECO:0000256" key="5">
    <source>
        <dbReference type="ARBA" id="ARBA00022692"/>
    </source>
</evidence>
<name>A0A553PG67_TIGCA</name>
<evidence type="ECO:0000256" key="10">
    <source>
        <dbReference type="ARBA" id="ARBA00023201"/>
    </source>
</evidence>
<dbReference type="Proteomes" id="UP000318571">
    <property type="component" value="Chromosome 5"/>
</dbReference>
<dbReference type="EMBL" id="VCGU01000004">
    <property type="protein sequence ID" value="TRY76680.1"/>
    <property type="molecule type" value="Genomic_DNA"/>
</dbReference>
<dbReference type="AlphaFoldDB" id="A0A553PG67"/>
<evidence type="ECO:0000256" key="7">
    <source>
        <dbReference type="ARBA" id="ARBA00023053"/>
    </source>
</evidence>
<keyword evidence="5 12" id="KW-0812">Transmembrane</keyword>
<keyword evidence="3 12" id="KW-0813">Transport</keyword>
<evidence type="ECO:0000256" key="1">
    <source>
        <dbReference type="ARBA" id="ARBA00004141"/>
    </source>
</evidence>
<evidence type="ECO:0000256" key="4">
    <source>
        <dbReference type="ARBA" id="ARBA00022461"/>
    </source>
</evidence>
<proteinExistence type="inferred from homology"/>
<evidence type="ECO:0000256" key="2">
    <source>
        <dbReference type="ARBA" id="ARBA00007193"/>
    </source>
</evidence>
<comment type="similarity">
    <text evidence="2 12">Belongs to the amiloride-sensitive sodium channel (TC 1.A.6) family.</text>
</comment>
<keyword evidence="10 12" id="KW-0739">Sodium transport</keyword>
<sequence>MADTHFKQFFTLVLAVLFLIQCYSVFMKFCQGHRTLSIEQKALPDLKFPSVTICPKISSNQTFSPEQISQAIQFQHWIHDFDCENDTADNQNLDATFTFQAMLENMPRTDFILEAYDPCYENGIINMRDDQHFREEDYSEIWTSYVTPSELSVEYELAVKRRIAMNADPVPCHDNKPYPLFHDCLDDYLERATGCALPWRTGSNTGLATCQSSIQFQKYWVEVQELIEVGESVLYSKTGCYTKCQRHYYKATKHEASKVDDEHEEGEYHVHMSLSYKEPEIVVETENLAYDLNDLIGDIGGYLGLLLGASVLTIWDICSKFLSLMCDYSRYP</sequence>
<keyword evidence="4 12" id="KW-0894">Sodium channel</keyword>
<dbReference type="GO" id="GO:0005886">
    <property type="term" value="C:plasma membrane"/>
    <property type="evidence" value="ECO:0007669"/>
    <property type="project" value="TreeGrafter"/>
</dbReference>
<dbReference type="PANTHER" id="PTHR11690:SF296">
    <property type="entry name" value="DEGENERIN-LIKE PROTEIN DEL-10"/>
    <property type="match status" value="1"/>
</dbReference>
<evidence type="ECO:0000256" key="6">
    <source>
        <dbReference type="ARBA" id="ARBA00022989"/>
    </source>
</evidence>
<evidence type="ECO:0000256" key="9">
    <source>
        <dbReference type="ARBA" id="ARBA00023136"/>
    </source>
</evidence>
<evidence type="ECO:0000313" key="14">
    <source>
        <dbReference type="Proteomes" id="UP000318571"/>
    </source>
</evidence>
<keyword evidence="6" id="KW-1133">Transmembrane helix</keyword>
<dbReference type="InterPro" id="IPR001873">
    <property type="entry name" value="ENaC"/>
</dbReference>
<dbReference type="GO" id="GO:0015280">
    <property type="term" value="F:ligand-gated sodium channel activity"/>
    <property type="evidence" value="ECO:0007669"/>
    <property type="project" value="TreeGrafter"/>
</dbReference>
<evidence type="ECO:0000256" key="12">
    <source>
        <dbReference type="RuleBase" id="RU000679"/>
    </source>
</evidence>
<keyword evidence="11 12" id="KW-0407">Ion channel</keyword>
<dbReference type="Pfam" id="PF00858">
    <property type="entry name" value="ASC"/>
    <property type="match status" value="2"/>
</dbReference>
<evidence type="ECO:0000256" key="11">
    <source>
        <dbReference type="ARBA" id="ARBA00023303"/>
    </source>
</evidence>
<evidence type="ECO:0000256" key="8">
    <source>
        <dbReference type="ARBA" id="ARBA00023065"/>
    </source>
</evidence>
<gene>
    <name evidence="13" type="ORF">TCAL_16979</name>
</gene>
<protein>
    <submittedName>
        <fullName evidence="13">Uncharacterized protein</fullName>
    </submittedName>
</protein>
<evidence type="ECO:0000313" key="13">
    <source>
        <dbReference type="EMBL" id="TRY76680.1"/>
    </source>
</evidence>
<accession>A0A553PG67</accession>
<comment type="caution">
    <text evidence="13">The sequence shown here is derived from an EMBL/GenBank/DDBJ whole genome shotgun (WGS) entry which is preliminary data.</text>
</comment>
<keyword evidence="8 12" id="KW-0406">Ion transport</keyword>
<evidence type="ECO:0000256" key="3">
    <source>
        <dbReference type="ARBA" id="ARBA00022448"/>
    </source>
</evidence>
<dbReference type="Gene3D" id="1.10.287.770">
    <property type="entry name" value="YojJ-like"/>
    <property type="match status" value="1"/>
</dbReference>
<comment type="subcellular location">
    <subcellularLocation>
        <location evidence="1">Membrane</location>
        <topology evidence="1">Multi-pass membrane protein</topology>
    </subcellularLocation>
</comment>
<dbReference type="PANTHER" id="PTHR11690">
    <property type="entry name" value="AMILORIDE-SENSITIVE SODIUM CHANNEL-RELATED"/>
    <property type="match status" value="1"/>
</dbReference>
<keyword evidence="7" id="KW-0915">Sodium</keyword>